<dbReference type="InterPro" id="IPR012337">
    <property type="entry name" value="RNaseH-like_sf"/>
</dbReference>
<dbReference type="FunCoup" id="A0A0H2RZN5">
    <property type="interactions" value="131"/>
</dbReference>
<dbReference type="EC" id="3.1.26.4" evidence="9"/>
<keyword evidence="13" id="KW-1185">Reference proteome</keyword>
<dbReference type="InParanoid" id="A0A0H2RZN5"/>
<dbReference type="GO" id="GO:0046872">
    <property type="term" value="F:metal ion binding"/>
    <property type="evidence" value="ECO:0007669"/>
    <property type="project" value="UniProtKB-KW"/>
</dbReference>
<proteinExistence type="inferred from homology"/>
<evidence type="ECO:0000256" key="10">
    <source>
        <dbReference type="SAM" id="MobiDB-lite"/>
    </source>
</evidence>
<dbReference type="EMBL" id="KQ085907">
    <property type="protein sequence ID" value="KLO17219.1"/>
    <property type="molecule type" value="Genomic_DNA"/>
</dbReference>
<dbReference type="GO" id="GO:0043137">
    <property type="term" value="P:DNA replication, removal of RNA primer"/>
    <property type="evidence" value="ECO:0007669"/>
    <property type="project" value="TreeGrafter"/>
</dbReference>
<evidence type="ECO:0000256" key="9">
    <source>
        <dbReference type="RuleBase" id="RU003515"/>
    </source>
</evidence>
<organism evidence="12 13">
    <name type="scientific">Schizopora paradoxa</name>
    <dbReference type="NCBI Taxonomy" id="27342"/>
    <lineage>
        <taxon>Eukaryota</taxon>
        <taxon>Fungi</taxon>
        <taxon>Dikarya</taxon>
        <taxon>Basidiomycota</taxon>
        <taxon>Agaricomycotina</taxon>
        <taxon>Agaricomycetes</taxon>
        <taxon>Hymenochaetales</taxon>
        <taxon>Schizoporaceae</taxon>
        <taxon>Schizopora</taxon>
    </lineage>
</organism>
<dbReference type="InterPro" id="IPR024567">
    <property type="entry name" value="RNase_HII/HIII_dom"/>
</dbReference>
<reference evidence="12 13" key="1">
    <citation type="submission" date="2015-04" db="EMBL/GenBank/DDBJ databases">
        <title>Complete genome sequence of Schizopora paradoxa KUC8140, a cosmopolitan wood degrader in East Asia.</title>
        <authorList>
            <consortium name="DOE Joint Genome Institute"/>
            <person name="Min B."/>
            <person name="Park H."/>
            <person name="Jang Y."/>
            <person name="Kim J.-J."/>
            <person name="Kim K.H."/>
            <person name="Pangilinan J."/>
            <person name="Lipzen A."/>
            <person name="Riley R."/>
            <person name="Grigoriev I.V."/>
            <person name="Spatafora J.W."/>
            <person name="Choi I.-G."/>
        </authorList>
    </citation>
    <scope>NUCLEOTIDE SEQUENCE [LARGE SCALE GENOMIC DNA]</scope>
    <source>
        <strain evidence="12 13">KUC8140</strain>
    </source>
</reference>
<comment type="similarity">
    <text evidence="3">Belongs to the RNase HII family. Eukaryotic subfamily.</text>
</comment>
<feature type="binding site" evidence="8">
    <location>
        <position position="84"/>
    </location>
    <ligand>
        <name>a divalent metal cation</name>
        <dbReference type="ChEBI" id="CHEBI:60240"/>
    </ligand>
</feature>
<evidence type="ECO:0000259" key="11">
    <source>
        <dbReference type="PROSITE" id="PS51975"/>
    </source>
</evidence>
<dbReference type="GO" id="GO:0006298">
    <property type="term" value="P:mismatch repair"/>
    <property type="evidence" value="ECO:0007669"/>
    <property type="project" value="TreeGrafter"/>
</dbReference>
<dbReference type="GO" id="GO:0032299">
    <property type="term" value="C:ribonuclease H2 complex"/>
    <property type="evidence" value="ECO:0007669"/>
    <property type="project" value="TreeGrafter"/>
</dbReference>
<evidence type="ECO:0000256" key="5">
    <source>
        <dbReference type="ARBA" id="ARBA00022723"/>
    </source>
</evidence>
<dbReference type="FunFam" id="3.30.420.10:FF:000016">
    <property type="entry name" value="Ribonuclease"/>
    <property type="match status" value="1"/>
</dbReference>
<feature type="binding site" evidence="8">
    <location>
        <position position="85"/>
    </location>
    <ligand>
        <name>a divalent metal cation</name>
        <dbReference type="ChEBI" id="CHEBI:60240"/>
    </ligand>
</feature>
<keyword evidence="7 8" id="KW-0378">Hydrolase</keyword>
<dbReference type="AlphaFoldDB" id="A0A0H2RZN5"/>
<dbReference type="FunFam" id="1.10.10.460:FF:000001">
    <property type="entry name" value="Ribonuclease"/>
    <property type="match status" value="1"/>
</dbReference>
<keyword evidence="5 8" id="KW-0479">Metal-binding</keyword>
<dbReference type="STRING" id="27342.A0A0H2RZN5"/>
<dbReference type="InterPro" id="IPR004649">
    <property type="entry name" value="RNase_H2_suA"/>
</dbReference>
<comment type="function">
    <text evidence="9">Endonuclease that specifically degrades the RNA of RNA-DNA hybrids.</text>
</comment>
<dbReference type="OrthoDB" id="7462577at2759"/>
<gene>
    <name evidence="12" type="ORF">SCHPADRAFT_821827</name>
</gene>
<evidence type="ECO:0000256" key="1">
    <source>
        <dbReference type="ARBA" id="ARBA00000077"/>
    </source>
</evidence>
<comment type="cofactor">
    <cofactor evidence="8">
        <name>Mn(2+)</name>
        <dbReference type="ChEBI" id="CHEBI:29035"/>
    </cofactor>
    <cofactor evidence="8">
        <name>Mg(2+)</name>
        <dbReference type="ChEBI" id="CHEBI:18420"/>
    </cofactor>
    <text evidence="8">Manganese or magnesium. Binds 1 divalent metal ion per monomer in the absence of substrate. May bind a second metal ion after substrate binding.</text>
</comment>
<dbReference type="InterPro" id="IPR023160">
    <property type="entry name" value="RNase_HII_hlx-loop-hlx_cap_dom"/>
</dbReference>
<dbReference type="SUPFAM" id="SSF53098">
    <property type="entry name" value="Ribonuclease H-like"/>
    <property type="match status" value="1"/>
</dbReference>
<dbReference type="GO" id="GO:0004523">
    <property type="term" value="F:RNA-DNA hybrid ribonuclease activity"/>
    <property type="evidence" value="ECO:0007669"/>
    <property type="project" value="UniProtKB-UniRule"/>
</dbReference>
<dbReference type="InterPro" id="IPR001352">
    <property type="entry name" value="RNase_HII/HIII"/>
</dbReference>
<dbReference type="GO" id="GO:0003723">
    <property type="term" value="F:RNA binding"/>
    <property type="evidence" value="ECO:0007669"/>
    <property type="project" value="UniProtKB-UniRule"/>
</dbReference>
<evidence type="ECO:0000313" key="12">
    <source>
        <dbReference type="EMBL" id="KLO17219.1"/>
    </source>
</evidence>
<evidence type="ECO:0000256" key="3">
    <source>
        <dbReference type="ARBA" id="ARBA00007058"/>
    </source>
</evidence>
<dbReference type="Pfam" id="PF01351">
    <property type="entry name" value="RNase_HII"/>
    <property type="match status" value="1"/>
</dbReference>
<evidence type="ECO:0000256" key="4">
    <source>
        <dbReference type="ARBA" id="ARBA00022722"/>
    </source>
</evidence>
<dbReference type="PANTHER" id="PTHR10954:SF7">
    <property type="entry name" value="RIBONUCLEASE H2 SUBUNIT A"/>
    <property type="match status" value="1"/>
</dbReference>
<feature type="compositionally biased region" description="Polar residues" evidence="10">
    <location>
        <begin position="1"/>
        <end position="20"/>
    </location>
</feature>
<feature type="region of interest" description="Disordered" evidence="10">
    <location>
        <begin position="1"/>
        <end position="30"/>
    </location>
</feature>
<keyword evidence="6 8" id="KW-0255">Endonuclease</keyword>
<dbReference type="InterPro" id="IPR036397">
    <property type="entry name" value="RNaseH_sf"/>
</dbReference>
<evidence type="ECO:0000256" key="6">
    <source>
        <dbReference type="ARBA" id="ARBA00022759"/>
    </source>
</evidence>
<keyword evidence="4 8" id="KW-0540">Nuclease</keyword>
<dbReference type="Proteomes" id="UP000053477">
    <property type="component" value="Unassembled WGS sequence"/>
</dbReference>
<evidence type="ECO:0000256" key="8">
    <source>
        <dbReference type="PROSITE-ProRule" id="PRU01319"/>
    </source>
</evidence>
<feature type="binding site" evidence="8">
    <location>
        <position position="192"/>
    </location>
    <ligand>
        <name>a divalent metal cation</name>
        <dbReference type="ChEBI" id="CHEBI:60240"/>
    </ligand>
</feature>
<evidence type="ECO:0000313" key="13">
    <source>
        <dbReference type="Proteomes" id="UP000053477"/>
    </source>
</evidence>
<name>A0A0H2RZN5_9AGAM</name>
<dbReference type="Gene3D" id="1.10.10.460">
    <property type="entry name" value="Ribonuclease hii. Domain 2"/>
    <property type="match status" value="1"/>
</dbReference>
<sequence>MNEASESQETAVNSESQPSETAVADESQETDAILESQDDDLVVDSKETARKVASLPDPFKPLTASYTYHSSTPTAPGPYMLGVDEAGRGPVLGPMVYGVAYCPVAYKDDLEELGFADSKTLSHDSRSGLLDILSSDPSNLGWSVRILSPQGISSGMLRRPPINLNKQAEDATIQLIRDVLDKGMELTEVYVDALGNTTTYERYLSSIFPGIQFTVTAKADSKFKIVGAASIAAKVTRDAWITGWAYEEHESNPQYTWPEEVGSGYPSDPKTQTWMKDSVEPTFGFPSIVRFSWGTTKVALEKHAHSVQWVDEGQASLVKAFEGAKGQEKGRCSLAKDLALKSVSSL</sequence>
<dbReference type="PANTHER" id="PTHR10954">
    <property type="entry name" value="RIBONUCLEASE H2 SUBUNIT A"/>
    <property type="match status" value="1"/>
</dbReference>
<dbReference type="CDD" id="cd07181">
    <property type="entry name" value="RNase_HII_eukaryota_like"/>
    <property type="match status" value="1"/>
</dbReference>
<feature type="domain" description="RNase H type-2" evidence="11">
    <location>
        <begin position="78"/>
        <end position="305"/>
    </location>
</feature>
<dbReference type="NCBIfam" id="TIGR00729">
    <property type="entry name" value="ribonuclease HII"/>
    <property type="match status" value="1"/>
</dbReference>
<dbReference type="PROSITE" id="PS51975">
    <property type="entry name" value="RNASE_H_2"/>
    <property type="match status" value="1"/>
</dbReference>
<comment type="cofactor">
    <cofactor evidence="2">
        <name>Mg(2+)</name>
        <dbReference type="ChEBI" id="CHEBI:18420"/>
    </cofactor>
</comment>
<comment type="catalytic activity">
    <reaction evidence="1 8 9">
        <text>Endonucleolytic cleavage to 5'-phosphomonoester.</text>
        <dbReference type="EC" id="3.1.26.4"/>
    </reaction>
</comment>
<evidence type="ECO:0000256" key="2">
    <source>
        <dbReference type="ARBA" id="ARBA00001946"/>
    </source>
</evidence>
<accession>A0A0H2RZN5</accession>
<dbReference type="Gene3D" id="3.30.420.10">
    <property type="entry name" value="Ribonuclease H-like superfamily/Ribonuclease H"/>
    <property type="match status" value="1"/>
</dbReference>
<evidence type="ECO:0000256" key="7">
    <source>
        <dbReference type="ARBA" id="ARBA00022801"/>
    </source>
</evidence>
<protein>
    <recommendedName>
        <fullName evidence="9">Ribonuclease</fullName>
        <ecNumber evidence="9">3.1.26.4</ecNumber>
    </recommendedName>
</protein>